<dbReference type="PANTHER" id="PTHR11362:SF148">
    <property type="entry name" value="CARBOXYPEPTIDASE Y INHIBITOR"/>
    <property type="match status" value="1"/>
</dbReference>
<proteinExistence type="predicted"/>
<evidence type="ECO:0000313" key="1">
    <source>
        <dbReference type="EMBL" id="CDK28550.1"/>
    </source>
</evidence>
<gene>
    <name evidence="1" type="ORF">KUCA_T00004533001</name>
</gene>
<dbReference type="EMBL" id="HG793129">
    <property type="protein sequence ID" value="CDK28550.1"/>
    <property type="molecule type" value="Genomic_DNA"/>
</dbReference>
<dbReference type="OrthoDB" id="2506647at2759"/>
<organism evidence="1 2">
    <name type="scientific">Kuraishia capsulata CBS 1993</name>
    <dbReference type="NCBI Taxonomy" id="1382522"/>
    <lineage>
        <taxon>Eukaryota</taxon>
        <taxon>Fungi</taxon>
        <taxon>Dikarya</taxon>
        <taxon>Ascomycota</taxon>
        <taxon>Saccharomycotina</taxon>
        <taxon>Pichiomycetes</taxon>
        <taxon>Pichiales</taxon>
        <taxon>Pichiaceae</taxon>
        <taxon>Kuraishia</taxon>
    </lineage>
</organism>
<dbReference type="InterPro" id="IPR008914">
    <property type="entry name" value="PEBP"/>
</dbReference>
<evidence type="ECO:0000313" key="2">
    <source>
        <dbReference type="Proteomes" id="UP000019384"/>
    </source>
</evidence>
<protein>
    <recommendedName>
        <fullName evidence="3">Phosphatidylethanolamine-binding protein</fullName>
    </recommendedName>
</protein>
<dbReference type="Proteomes" id="UP000019384">
    <property type="component" value="Unassembled WGS sequence"/>
</dbReference>
<dbReference type="SUPFAM" id="SSF49777">
    <property type="entry name" value="PEBP-like"/>
    <property type="match status" value="1"/>
</dbReference>
<dbReference type="HOGENOM" id="CLU_043994_3_1_1"/>
<accession>W6MXA5</accession>
<dbReference type="CDD" id="cd00866">
    <property type="entry name" value="PEBP_euk"/>
    <property type="match status" value="1"/>
</dbReference>
<dbReference type="InterPro" id="IPR036610">
    <property type="entry name" value="PEBP-like_sf"/>
</dbReference>
<dbReference type="PANTHER" id="PTHR11362">
    <property type="entry name" value="PHOSPHATIDYLETHANOLAMINE-BINDING PROTEIN"/>
    <property type="match status" value="1"/>
</dbReference>
<evidence type="ECO:0008006" key="3">
    <source>
        <dbReference type="Google" id="ProtNLM"/>
    </source>
</evidence>
<dbReference type="AlphaFoldDB" id="W6MXA5"/>
<dbReference type="STRING" id="1382522.W6MXA5"/>
<dbReference type="Gene3D" id="3.90.280.10">
    <property type="entry name" value="PEBP-like"/>
    <property type="match status" value="1"/>
</dbReference>
<reference evidence="1" key="2">
    <citation type="submission" date="2014-02" db="EMBL/GenBank/DDBJ databases">
        <title>Complete DNA sequence of /Kuraishia capsulata/ illustrates novel genomic features among budding yeasts (/Saccharomycotina/).</title>
        <authorList>
            <person name="Morales L."/>
            <person name="Noel B."/>
            <person name="Porcel B."/>
            <person name="Marcet-Houben M."/>
            <person name="Hullo M-F."/>
            <person name="Sacerdot C."/>
            <person name="Tekaia F."/>
            <person name="Leh-Louis V."/>
            <person name="Despons L."/>
            <person name="Khanna V."/>
            <person name="Aury J-M."/>
            <person name="Barbe V."/>
            <person name="Couloux A."/>
            <person name="Labadie K."/>
            <person name="Pelletier E."/>
            <person name="Souciet J-L."/>
            <person name="Boekhout T."/>
            <person name="Gabaldon T."/>
            <person name="Wincker P."/>
            <person name="Dujon B."/>
        </authorList>
    </citation>
    <scope>NUCLEOTIDE SEQUENCE</scope>
    <source>
        <strain evidence="1">CBS 1993</strain>
    </source>
</reference>
<dbReference type="GO" id="GO:0046578">
    <property type="term" value="P:regulation of Ras protein signal transduction"/>
    <property type="evidence" value="ECO:0007669"/>
    <property type="project" value="TreeGrafter"/>
</dbReference>
<dbReference type="GO" id="GO:0030162">
    <property type="term" value="P:regulation of proteolysis"/>
    <property type="evidence" value="ECO:0007669"/>
    <property type="project" value="TreeGrafter"/>
</dbReference>
<name>W6MXA5_9ASCO</name>
<sequence length="219" mass="24460">MNLVRNFRPVLFHRSRFLARPIVNRMPLVTISSSIKDALIQNEIIPTVIKDEQFVPKGLLIISYGDGKDVVMGNKLTPEKTQETPKISFAPNTDDSAAIDPKDRFTLILTDPDAPTKGDKTWSEYCHYVVKDLEPSHFDDLSSNGVTLAPYIGPGPPPKTKFHRYVFLLYKQLGSSPEAPKDRPNWGTGVPGSGADDYASKHGLELWAVNFFFAQNKDN</sequence>
<dbReference type="GO" id="GO:0030414">
    <property type="term" value="F:peptidase inhibitor activity"/>
    <property type="evidence" value="ECO:0007669"/>
    <property type="project" value="TreeGrafter"/>
</dbReference>
<reference evidence="1" key="1">
    <citation type="submission" date="2013-12" db="EMBL/GenBank/DDBJ databases">
        <authorList>
            <person name="Genoscope - CEA"/>
        </authorList>
    </citation>
    <scope>NUCLEOTIDE SEQUENCE</scope>
    <source>
        <strain evidence="1">CBS 1993</strain>
    </source>
</reference>
<dbReference type="GeneID" id="34521928"/>
<dbReference type="Pfam" id="PF01161">
    <property type="entry name" value="PBP"/>
    <property type="match status" value="1"/>
</dbReference>
<dbReference type="RefSeq" id="XP_022460540.1">
    <property type="nucleotide sequence ID" value="XM_022601278.1"/>
</dbReference>
<dbReference type="GO" id="GO:0005543">
    <property type="term" value="F:phospholipid binding"/>
    <property type="evidence" value="ECO:0007669"/>
    <property type="project" value="TreeGrafter"/>
</dbReference>
<dbReference type="InterPro" id="IPR035810">
    <property type="entry name" value="PEBP_euk"/>
</dbReference>
<keyword evidence="2" id="KW-1185">Reference proteome</keyword>